<evidence type="ECO:0000313" key="1">
    <source>
        <dbReference type="EMBL" id="EUC54346.1"/>
    </source>
</evidence>
<gene>
    <name evidence="1" type="ORF">RSOL_041400</name>
</gene>
<organism evidence="1 2">
    <name type="scientific">Rhizoctonia solani AG-3 Rhs1AP</name>
    <dbReference type="NCBI Taxonomy" id="1086054"/>
    <lineage>
        <taxon>Eukaryota</taxon>
        <taxon>Fungi</taxon>
        <taxon>Dikarya</taxon>
        <taxon>Basidiomycota</taxon>
        <taxon>Agaricomycotina</taxon>
        <taxon>Agaricomycetes</taxon>
        <taxon>Cantharellales</taxon>
        <taxon>Ceratobasidiaceae</taxon>
        <taxon>Rhizoctonia</taxon>
    </lineage>
</organism>
<comment type="caution">
    <text evidence="1">The sequence shown here is derived from an EMBL/GenBank/DDBJ whole genome shotgun (WGS) entry which is preliminary data.</text>
</comment>
<reference evidence="2" key="1">
    <citation type="journal article" date="2014" name="Genome Announc.">
        <title>Draft genome sequence of the plant-pathogenic soil fungus Rhizoctonia solani anastomosis group 3 strain Rhs1AP.</title>
        <authorList>
            <person name="Cubeta M.A."/>
            <person name="Thomas E."/>
            <person name="Dean R.A."/>
            <person name="Jabaji S."/>
            <person name="Neate S.M."/>
            <person name="Tavantzis S."/>
            <person name="Toda T."/>
            <person name="Vilgalys R."/>
            <person name="Bharathan N."/>
            <person name="Fedorova-Abrams N."/>
            <person name="Pakala S.B."/>
            <person name="Pakala S.M."/>
            <person name="Zafar N."/>
            <person name="Joardar V."/>
            <person name="Losada L."/>
            <person name="Nierman W.C."/>
        </authorList>
    </citation>
    <scope>NUCLEOTIDE SEQUENCE [LARGE SCALE GENOMIC DNA]</scope>
    <source>
        <strain evidence="2">AG-3</strain>
    </source>
</reference>
<sequence>MIRGRKNLPKSHFGTGLMRHSNMLEISTKIRLLQ</sequence>
<dbReference type="AlphaFoldDB" id="X8IZ92"/>
<protein>
    <submittedName>
        <fullName evidence="1">Uncharacterized protein</fullName>
    </submittedName>
</protein>
<accession>X8IZ92</accession>
<proteinExistence type="predicted"/>
<evidence type="ECO:0000313" key="2">
    <source>
        <dbReference type="Proteomes" id="UP000030108"/>
    </source>
</evidence>
<dbReference type="Proteomes" id="UP000030108">
    <property type="component" value="Unassembled WGS sequence"/>
</dbReference>
<dbReference type="EMBL" id="JATN01000322">
    <property type="protein sequence ID" value="EUC54346.1"/>
    <property type="molecule type" value="Genomic_DNA"/>
</dbReference>
<name>X8IZ92_9AGAM</name>